<dbReference type="InterPro" id="IPR007568">
    <property type="entry name" value="RTA1"/>
</dbReference>
<sequence>MSTGSASDIKYFHLVPSLAVETVGFAARAVANRQVPNTTIGPYVIQTLFLIIAPAFLAASIYTMLGRVAVGVGAEDLCPVRLRWLTKIFVTNHVVSFIIQMAGGGLMASDKASTATLGSHLVLAGLIIQIVIFGSFLVVTAIFQRKAAVQLNSHSSHAQKYIWAIYLSGALILIRSIVRVAEFIEGFHGFIITHEVFLYVFDALLMAAVLVTFNFIYPSEFSKKIKSAAIANRDAEVAQGGPERKSPETAARPA</sequence>
<feature type="transmembrane region" description="Helical" evidence="6">
    <location>
        <begin position="120"/>
        <end position="143"/>
    </location>
</feature>
<evidence type="ECO:0000256" key="1">
    <source>
        <dbReference type="ARBA" id="ARBA00004141"/>
    </source>
</evidence>
<dbReference type="EMBL" id="CP144536">
    <property type="protein sequence ID" value="WWC63050.1"/>
    <property type="molecule type" value="Genomic_DNA"/>
</dbReference>
<dbReference type="KEGG" id="kdj:28969370"/>
<feature type="transmembrane region" description="Helical" evidence="6">
    <location>
        <begin position="85"/>
        <end position="108"/>
    </location>
</feature>
<comment type="subcellular location">
    <subcellularLocation>
        <location evidence="1">Membrane</location>
        <topology evidence="1">Multi-pass membrane protein</topology>
    </subcellularLocation>
</comment>
<dbReference type="GO" id="GO:0016020">
    <property type="term" value="C:membrane"/>
    <property type="evidence" value="ECO:0007669"/>
    <property type="project" value="UniProtKB-SubCell"/>
</dbReference>
<dbReference type="RefSeq" id="XP_018261235.1">
    <property type="nucleotide sequence ID" value="XM_018408963.1"/>
</dbReference>
<feature type="region of interest" description="Disordered" evidence="5">
    <location>
        <begin position="235"/>
        <end position="254"/>
    </location>
</feature>
<dbReference type="Pfam" id="PF04479">
    <property type="entry name" value="RTA1"/>
    <property type="match status" value="1"/>
</dbReference>
<evidence type="ECO:0000256" key="6">
    <source>
        <dbReference type="SAM" id="Phobius"/>
    </source>
</evidence>
<feature type="transmembrane region" description="Helical" evidence="6">
    <location>
        <begin position="196"/>
        <end position="217"/>
    </location>
</feature>
<evidence type="ECO:0000256" key="5">
    <source>
        <dbReference type="SAM" id="MobiDB-lite"/>
    </source>
</evidence>
<evidence type="ECO:0000256" key="3">
    <source>
        <dbReference type="ARBA" id="ARBA00022989"/>
    </source>
</evidence>
<reference evidence="7" key="1">
    <citation type="submission" date="2013-07" db="EMBL/GenBank/DDBJ databases">
        <title>The Genome Sequence of Cryptococcus dejecticola CBS10117.</title>
        <authorList>
            <consortium name="The Broad Institute Genome Sequencing Platform"/>
            <person name="Cuomo C."/>
            <person name="Litvintseva A."/>
            <person name="Chen Y."/>
            <person name="Heitman J."/>
            <person name="Sun S."/>
            <person name="Springer D."/>
            <person name="Dromer F."/>
            <person name="Young S.K."/>
            <person name="Zeng Q."/>
            <person name="Gargeya S."/>
            <person name="Fitzgerald M."/>
            <person name="Abouelleil A."/>
            <person name="Alvarado L."/>
            <person name="Berlin A.M."/>
            <person name="Chapman S.B."/>
            <person name="Dewar J."/>
            <person name="Goldberg J."/>
            <person name="Griggs A."/>
            <person name="Gujja S."/>
            <person name="Hansen M."/>
            <person name="Howarth C."/>
            <person name="Imamovic A."/>
            <person name="Larimer J."/>
            <person name="McCowan C."/>
            <person name="Murphy C."/>
            <person name="Pearson M."/>
            <person name="Priest M."/>
            <person name="Roberts A."/>
            <person name="Saif S."/>
            <person name="Shea T."/>
            <person name="Sykes S."/>
            <person name="Wortman J."/>
            <person name="Nusbaum C."/>
            <person name="Birren B."/>
        </authorList>
    </citation>
    <scope>NUCLEOTIDE SEQUENCE [LARGE SCALE GENOMIC DNA]</scope>
    <source>
        <strain evidence="7">CBS 10117</strain>
    </source>
</reference>
<dbReference type="OrthoDB" id="3358017at2759"/>
<keyword evidence="4 6" id="KW-0472">Membrane</keyword>
<feature type="transmembrane region" description="Helical" evidence="6">
    <location>
        <begin position="43"/>
        <end position="65"/>
    </location>
</feature>
<dbReference type="PANTHER" id="PTHR31465:SF1">
    <property type="entry name" value="PROTEIN RTA1-RELATED"/>
    <property type="match status" value="1"/>
</dbReference>
<evidence type="ECO:0000313" key="7">
    <source>
        <dbReference type="EMBL" id="OBR83393.1"/>
    </source>
</evidence>
<gene>
    <name evidence="7" type="ORF">I303_05671</name>
    <name evidence="8" type="ORF">I303_105649</name>
</gene>
<dbReference type="Proteomes" id="UP000078595">
    <property type="component" value="Chromosome 7"/>
</dbReference>
<dbReference type="PANTHER" id="PTHR31465">
    <property type="entry name" value="PROTEIN RTA1-RELATED"/>
    <property type="match status" value="1"/>
</dbReference>
<proteinExistence type="predicted"/>
<keyword evidence="9" id="KW-1185">Reference proteome</keyword>
<evidence type="ECO:0000256" key="2">
    <source>
        <dbReference type="ARBA" id="ARBA00022692"/>
    </source>
</evidence>
<keyword evidence="2 6" id="KW-0812">Transmembrane</keyword>
<name>A0A1A6A016_9TREE</name>
<accession>A0A1A6A016</accession>
<dbReference type="EMBL" id="KI894033">
    <property type="protein sequence ID" value="OBR83393.1"/>
    <property type="molecule type" value="Genomic_DNA"/>
</dbReference>
<evidence type="ECO:0000313" key="9">
    <source>
        <dbReference type="Proteomes" id="UP000078595"/>
    </source>
</evidence>
<reference evidence="8" key="2">
    <citation type="submission" date="2013-07" db="EMBL/GenBank/DDBJ databases">
        <authorList>
            <consortium name="The Broad Institute Genome Sequencing Platform"/>
            <person name="Cuomo C."/>
            <person name="Litvintseva A."/>
            <person name="Chen Y."/>
            <person name="Heitman J."/>
            <person name="Sun S."/>
            <person name="Springer D."/>
            <person name="Dromer F."/>
            <person name="Young S.K."/>
            <person name="Zeng Q."/>
            <person name="Gargeya S."/>
            <person name="Fitzgerald M."/>
            <person name="Abouelleil A."/>
            <person name="Alvarado L."/>
            <person name="Berlin A.M."/>
            <person name="Chapman S.B."/>
            <person name="Dewar J."/>
            <person name="Goldberg J."/>
            <person name="Griggs A."/>
            <person name="Gujja S."/>
            <person name="Hansen M."/>
            <person name="Howarth C."/>
            <person name="Imamovic A."/>
            <person name="Larimer J."/>
            <person name="McCowan C."/>
            <person name="Murphy C."/>
            <person name="Pearson M."/>
            <person name="Priest M."/>
            <person name="Roberts A."/>
            <person name="Saif S."/>
            <person name="Shea T."/>
            <person name="Sykes S."/>
            <person name="Wortman J."/>
            <person name="Nusbaum C."/>
            <person name="Birren B."/>
        </authorList>
    </citation>
    <scope>NUCLEOTIDE SEQUENCE</scope>
    <source>
        <strain evidence="8">CBS 10117</strain>
    </source>
</reference>
<reference evidence="8" key="3">
    <citation type="submission" date="2024-02" db="EMBL/GenBank/DDBJ databases">
        <title>Comparative genomics of Cryptococcus and Kwoniella reveals pathogenesis evolution and contrasting modes of karyotype evolution via chromosome fusion or intercentromeric recombination.</title>
        <authorList>
            <person name="Coelho M.A."/>
            <person name="David-Palma M."/>
            <person name="Shea T."/>
            <person name="Bowers K."/>
            <person name="McGinley-Smith S."/>
            <person name="Mohammad A.W."/>
            <person name="Gnirke A."/>
            <person name="Yurkov A.M."/>
            <person name="Nowrousian M."/>
            <person name="Sun S."/>
            <person name="Cuomo C.A."/>
            <person name="Heitman J."/>
        </authorList>
    </citation>
    <scope>NUCLEOTIDE SEQUENCE</scope>
    <source>
        <strain evidence="8">CBS 10117</strain>
    </source>
</reference>
<dbReference type="STRING" id="1296121.A0A1A6A016"/>
<keyword evidence="3 6" id="KW-1133">Transmembrane helix</keyword>
<evidence type="ECO:0000313" key="8">
    <source>
        <dbReference type="EMBL" id="WWC63050.1"/>
    </source>
</evidence>
<dbReference type="GeneID" id="28969370"/>
<protein>
    <submittedName>
        <fullName evidence="7">Uncharacterized protein</fullName>
    </submittedName>
</protein>
<organism evidence="7">
    <name type="scientific">Kwoniella dejecticola CBS 10117</name>
    <dbReference type="NCBI Taxonomy" id="1296121"/>
    <lineage>
        <taxon>Eukaryota</taxon>
        <taxon>Fungi</taxon>
        <taxon>Dikarya</taxon>
        <taxon>Basidiomycota</taxon>
        <taxon>Agaricomycotina</taxon>
        <taxon>Tremellomycetes</taxon>
        <taxon>Tremellales</taxon>
        <taxon>Cryptococcaceae</taxon>
        <taxon>Kwoniella</taxon>
    </lineage>
</organism>
<evidence type="ECO:0000256" key="4">
    <source>
        <dbReference type="ARBA" id="ARBA00023136"/>
    </source>
</evidence>
<dbReference type="AlphaFoldDB" id="A0A1A6A016"/>
<dbReference type="VEuPathDB" id="FungiDB:I303_05671"/>
<feature type="transmembrane region" description="Helical" evidence="6">
    <location>
        <begin position="163"/>
        <end position="184"/>
    </location>
</feature>